<keyword evidence="1" id="KW-1133">Transmembrane helix</keyword>
<gene>
    <name evidence="2" type="ORF">RRG08_055421</name>
</gene>
<dbReference type="AlphaFoldDB" id="A0AAE1AQL9"/>
<accession>A0AAE1AQL9</accession>
<keyword evidence="3" id="KW-1185">Reference proteome</keyword>
<name>A0AAE1AQL9_9GAST</name>
<evidence type="ECO:0000256" key="1">
    <source>
        <dbReference type="SAM" id="Phobius"/>
    </source>
</evidence>
<dbReference type="Proteomes" id="UP001283361">
    <property type="component" value="Unassembled WGS sequence"/>
</dbReference>
<organism evidence="2 3">
    <name type="scientific">Elysia crispata</name>
    <name type="common">lettuce slug</name>
    <dbReference type="NCBI Taxonomy" id="231223"/>
    <lineage>
        <taxon>Eukaryota</taxon>
        <taxon>Metazoa</taxon>
        <taxon>Spiralia</taxon>
        <taxon>Lophotrochozoa</taxon>
        <taxon>Mollusca</taxon>
        <taxon>Gastropoda</taxon>
        <taxon>Heterobranchia</taxon>
        <taxon>Euthyneura</taxon>
        <taxon>Panpulmonata</taxon>
        <taxon>Sacoglossa</taxon>
        <taxon>Placobranchoidea</taxon>
        <taxon>Plakobranchidae</taxon>
        <taxon>Elysia</taxon>
    </lineage>
</organism>
<protein>
    <submittedName>
        <fullName evidence="2">Uncharacterized protein</fullName>
    </submittedName>
</protein>
<evidence type="ECO:0000313" key="2">
    <source>
        <dbReference type="EMBL" id="KAK3792159.1"/>
    </source>
</evidence>
<feature type="transmembrane region" description="Helical" evidence="1">
    <location>
        <begin position="112"/>
        <end position="130"/>
    </location>
</feature>
<keyword evidence="1" id="KW-0812">Transmembrane</keyword>
<feature type="transmembrane region" description="Helical" evidence="1">
    <location>
        <begin position="357"/>
        <end position="378"/>
    </location>
</feature>
<proteinExistence type="predicted"/>
<feature type="transmembrane region" description="Helical" evidence="1">
    <location>
        <begin position="200"/>
        <end position="222"/>
    </location>
</feature>
<comment type="caution">
    <text evidence="2">The sequence shown here is derived from an EMBL/GenBank/DDBJ whole genome shotgun (WGS) entry which is preliminary data.</text>
</comment>
<reference evidence="2" key="1">
    <citation type="journal article" date="2023" name="G3 (Bethesda)">
        <title>A reference genome for the long-term kleptoplast-retaining sea slug Elysia crispata morphotype clarki.</title>
        <authorList>
            <person name="Eastman K.E."/>
            <person name="Pendleton A.L."/>
            <person name="Shaikh M.A."/>
            <person name="Suttiyut T."/>
            <person name="Ogas R."/>
            <person name="Tomko P."/>
            <person name="Gavelis G."/>
            <person name="Widhalm J.R."/>
            <person name="Wisecaver J.H."/>
        </authorList>
    </citation>
    <scope>NUCLEOTIDE SEQUENCE</scope>
    <source>
        <strain evidence="2">ECLA1</strain>
    </source>
</reference>
<keyword evidence="1" id="KW-0472">Membrane</keyword>
<evidence type="ECO:0000313" key="3">
    <source>
        <dbReference type="Proteomes" id="UP001283361"/>
    </source>
</evidence>
<feature type="transmembrane region" description="Helical" evidence="1">
    <location>
        <begin position="77"/>
        <end position="100"/>
    </location>
</feature>
<sequence length="677" mass="76922">MVLPFFSRLYDDNEALSQLYEVYLDLNLDNSLETDFRGSITNFTGLPSAEKQRFAQETHNHMANYTFYRKETQLMSVANIASACLIVVGVVSNAVALEVLNCAALERTSFRIYTQWVCWYHLVSLLLTIIRQHTFLLDFEDRETKAAHNRFYGCAGLLWMNIETDHCTTASLLLLVWNRIWAQRNLDKTDSEVSAMRNPILLNVSALLVAMIPTSSYIQAYLGDAQQNNMTMCSFSFIHTYGSPTLQMPYIYRVVAVGEACMFISLTILIVEIVRRAIRVKRGQQNHTFTMPRRPSIEPYADFSESGIDGNVMPSTIYKVRVKTGRRTPSSHGTSVSPRYSYTEDDLWDRGMSSMTVIYLVIYFSMGTPIRILPYFIRFQFNDFPIIMMLSLLRQAFQAGTLLFLYLSSNLVRMTVTELTAQLTTVQYASNSSLFTPNSGKKSSLLRSSRWFDASSKSTAWSDSTSTNVEYKMPSMSKSMRATFAAEKAYESRPAYQSPPTSTLRFDRIEMGLNKNEVTKRQTIALTKRSQTHTTPHKGESLPGWHSFSVPYTTETNCNGSSVCECLPQAGRQAEETERSQRQINVIQGPTSVLTYVKATFLTRLVFDSGRMCLYLHHDGFLDKEENSVMDAISEQVVSARQPVSQPTTYQLTNQVPLMRPVVSLQLLTCHMRIVLM</sequence>
<feature type="transmembrane region" description="Helical" evidence="1">
    <location>
        <begin position="250"/>
        <end position="274"/>
    </location>
</feature>
<dbReference type="EMBL" id="JAWDGP010001389">
    <property type="protein sequence ID" value="KAK3792159.1"/>
    <property type="molecule type" value="Genomic_DNA"/>
</dbReference>